<protein>
    <submittedName>
        <fullName evidence="4">Uncharacterized protein</fullName>
    </submittedName>
</protein>
<sequence length="718" mass="80638">MRLLDTETGQFVDKDPEDGKTVYAILSHTWDEDGEQTYEQLKEIQQRYHSGSESQTPQSRPNVVDTDSAASPKLVRALPTALGRLTASEVEALLCLVAETFGLALPAHAPGLSQSDPSMPVPDPRLSQQPPPSQSIWDDPELSPKIREACRIAREDGYDYIWIDSCCIDKSSSSELSEAINSMYKWYGLADVCYAYLSDVPSGEIYQADDSAFRKSRWFGRGWTLQELIAPLWVEFFSKDWIPIGSKHDLVDLVESITKIDEKALLHVEPLDAFSVAQRLSWAAERKTSRVEDRAYSLLGIFNINMPTLYGESDYAFRRLQEHIMERTPDQSLLAWEDVYLASRLRETGEKWEAQPDYDPLDLFATSPDLFRSCRGISTLHHHAITPTSESSHGRAMVEYTSTPYGIRTQFWMLALNKDLLLRAIQHRRPVQLEFPQSPRGSQWYLAILSCEHSEYPEHLLGRVCYIASSKSGIDLIRPGYIKGIELHANGVGNYCTPDLFPLSPDTIEHCRAQIELKTVYIPHPYRAALPQSSSIRRQLYTTMKLVLLRGTHDALRSQGYSANLRDPDPGHPTTHRLVLSNDEHTIAVEFQHTLENDGDDFTIAARVKMSGSHGVQLDSDSAPASHQAGRPTLAWWDATSWETALDHQRVELSAAGPRTLILDLGLNFGGRGYYFLHVEVLSEELPALSAVEPAGNQGGERERNEAEDLSSTRGTRG</sequence>
<name>A0A2G8S4Q3_9APHY</name>
<gene>
    <name evidence="4" type="ORF">GSI_08800</name>
</gene>
<dbReference type="EMBL" id="AYKW01000023">
    <property type="protein sequence ID" value="PIL28756.1"/>
    <property type="molecule type" value="Genomic_DNA"/>
</dbReference>
<comment type="caution">
    <text evidence="4">The sequence shown here is derived from an EMBL/GenBank/DDBJ whole genome shotgun (WGS) entry which is preliminary data.</text>
</comment>
<evidence type="ECO:0000313" key="5">
    <source>
        <dbReference type="Proteomes" id="UP000230002"/>
    </source>
</evidence>
<feature type="region of interest" description="Disordered" evidence="1">
    <location>
        <begin position="112"/>
        <end position="140"/>
    </location>
</feature>
<keyword evidence="5" id="KW-1185">Reference proteome</keyword>
<dbReference type="InterPro" id="IPR010730">
    <property type="entry name" value="HET"/>
</dbReference>
<evidence type="ECO:0000259" key="2">
    <source>
        <dbReference type="Pfam" id="PF06985"/>
    </source>
</evidence>
<feature type="region of interest" description="Disordered" evidence="1">
    <location>
        <begin position="693"/>
        <end position="718"/>
    </location>
</feature>
<accession>A0A2G8S4Q3</accession>
<organism evidence="4 5">
    <name type="scientific">Ganoderma sinense ZZ0214-1</name>
    <dbReference type="NCBI Taxonomy" id="1077348"/>
    <lineage>
        <taxon>Eukaryota</taxon>
        <taxon>Fungi</taxon>
        <taxon>Dikarya</taxon>
        <taxon>Basidiomycota</taxon>
        <taxon>Agaricomycotina</taxon>
        <taxon>Agaricomycetes</taxon>
        <taxon>Polyporales</taxon>
        <taxon>Polyporaceae</taxon>
        <taxon>Ganoderma</taxon>
    </lineage>
</organism>
<reference evidence="4 5" key="1">
    <citation type="journal article" date="2015" name="Sci. Rep.">
        <title>Chromosome-level genome map provides insights into diverse defense mechanisms in the medicinal fungus Ganoderma sinense.</title>
        <authorList>
            <person name="Zhu Y."/>
            <person name="Xu J."/>
            <person name="Sun C."/>
            <person name="Zhou S."/>
            <person name="Xu H."/>
            <person name="Nelson D.R."/>
            <person name="Qian J."/>
            <person name="Song J."/>
            <person name="Luo H."/>
            <person name="Xiang L."/>
            <person name="Li Y."/>
            <person name="Xu Z."/>
            <person name="Ji A."/>
            <person name="Wang L."/>
            <person name="Lu S."/>
            <person name="Hayward A."/>
            <person name="Sun W."/>
            <person name="Li X."/>
            <person name="Schwartz D.C."/>
            <person name="Wang Y."/>
            <person name="Chen S."/>
        </authorList>
    </citation>
    <scope>NUCLEOTIDE SEQUENCE [LARGE SCALE GENOMIC DNA]</scope>
    <source>
        <strain evidence="4 5">ZZ0214-1</strain>
    </source>
</reference>
<feature type="domain" description="Heterokaryon incompatibility" evidence="2">
    <location>
        <begin position="139"/>
        <end position="200"/>
    </location>
</feature>
<evidence type="ECO:0000259" key="3">
    <source>
        <dbReference type="Pfam" id="PF26640"/>
    </source>
</evidence>
<proteinExistence type="predicted"/>
<dbReference type="PANTHER" id="PTHR10622:SF12">
    <property type="entry name" value="HET DOMAIN-CONTAINING PROTEIN"/>
    <property type="match status" value="1"/>
</dbReference>
<feature type="compositionally biased region" description="Polar residues" evidence="1">
    <location>
        <begin position="47"/>
        <end position="61"/>
    </location>
</feature>
<dbReference type="Pfam" id="PF26640">
    <property type="entry name" value="DUF8212"/>
    <property type="match status" value="1"/>
</dbReference>
<dbReference type="InterPro" id="IPR058525">
    <property type="entry name" value="DUF8212"/>
</dbReference>
<dbReference type="Pfam" id="PF06985">
    <property type="entry name" value="HET"/>
    <property type="match status" value="1"/>
</dbReference>
<dbReference type="Proteomes" id="UP000230002">
    <property type="component" value="Unassembled WGS sequence"/>
</dbReference>
<feature type="region of interest" description="Disordered" evidence="1">
    <location>
        <begin position="46"/>
        <end position="68"/>
    </location>
</feature>
<feature type="compositionally biased region" description="Pro residues" evidence="1">
    <location>
        <begin position="119"/>
        <end position="133"/>
    </location>
</feature>
<dbReference type="OrthoDB" id="2762307at2759"/>
<evidence type="ECO:0000256" key="1">
    <source>
        <dbReference type="SAM" id="MobiDB-lite"/>
    </source>
</evidence>
<dbReference type="STRING" id="1077348.A0A2G8S4Q3"/>
<dbReference type="AlphaFoldDB" id="A0A2G8S4Q3"/>
<feature type="domain" description="DUF8212" evidence="3">
    <location>
        <begin position="315"/>
        <end position="525"/>
    </location>
</feature>
<dbReference type="PANTHER" id="PTHR10622">
    <property type="entry name" value="HET DOMAIN-CONTAINING PROTEIN"/>
    <property type="match status" value="1"/>
</dbReference>
<evidence type="ECO:0000313" key="4">
    <source>
        <dbReference type="EMBL" id="PIL28756.1"/>
    </source>
</evidence>